<proteinExistence type="predicted"/>
<comment type="cofactor">
    <cofactor evidence="1">
        <name>[4Fe-4S] cluster</name>
        <dbReference type="ChEBI" id="CHEBI:49883"/>
    </cofactor>
</comment>
<dbReference type="SFLD" id="SFLDS00029">
    <property type="entry name" value="Radical_SAM"/>
    <property type="match status" value="1"/>
</dbReference>
<dbReference type="SUPFAM" id="SSF102114">
    <property type="entry name" value="Radical SAM enzymes"/>
    <property type="match status" value="1"/>
</dbReference>
<dbReference type="PANTHER" id="PTHR11228:SF7">
    <property type="entry name" value="PQQA PEPTIDE CYCLASE"/>
    <property type="match status" value="1"/>
</dbReference>
<evidence type="ECO:0000256" key="3">
    <source>
        <dbReference type="ARBA" id="ARBA00022691"/>
    </source>
</evidence>
<gene>
    <name evidence="8" type="ORF">bsdE14_15120</name>
</gene>
<keyword evidence="3" id="KW-0949">S-adenosyl-L-methionine</keyword>
<comment type="caution">
    <text evidence="8">The sequence shown here is derived from an EMBL/GenBank/DDBJ whole genome shotgun (WGS) entry which is preliminary data.</text>
</comment>
<dbReference type="CDD" id="cd01335">
    <property type="entry name" value="Radical_SAM"/>
    <property type="match status" value="1"/>
</dbReference>
<keyword evidence="6" id="KW-0411">Iron-sulfur</keyword>
<keyword evidence="5" id="KW-0408">Iron</keyword>
<sequence>MLTSLKAPIFAALSITKKCNLKCVHCYASGGERDKNELTDDELKNVIKQLIDMGILNIDFLGGEPFERENFPELIQMVIDAGLRLNVTTNGTLITEDWLDKYGKNISLLRIALDSPIPEEHDKFRGVPGSWHKTYNSVKSAVDRKINVTLVTTYHRKNTHQLSDMVSLAANLGVAGYANTCLFPSGRGKSLEEDVFSVEDMKEFLTEWGNQRKILKEKNIRLKLIDETPITILLADKSGYENEYLTFKANCANKTPTCRACTAGLLQVHLTPTGHLIPCGGMEGIKELQTDDNDVRLHSIEHIWKNSWIFNAMRDRLYTDKPYSINDKCNKCEFLQYCGGGCRAAAYLTHGNFEKADSFCWYEPK</sequence>
<accession>A0ABQ5N4D8</accession>
<evidence type="ECO:0000313" key="8">
    <source>
        <dbReference type="EMBL" id="GLC30102.1"/>
    </source>
</evidence>
<feature type="domain" description="Radical SAM core" evidence="7">
    <location>
        <begin position="5"/>
        <end position="221"/>
    </location>
</feature>
<dbReference type="RefSeq" id="WP_264849367.1">
    <property type="nucleotide sequence ID" value="NZ_BRXR01000001.1"/>
</dbReference>
<dbReference type="PIRSF" id="PIRSF037420">
    <property type="entry name" value="PQQ_syn_pqqE"/>
    <property type="match status" value="1"/>
</dbReference>
<dbReference type="EMBL" id="BRXR01000001">
    <property type="protein sequence ID" value="GLC30102.1"/>
    <property type="molecule type" value="Genomic_DNA"/>
</dbReference>
<evidence type="ECO:0000256" key="2">
    <source>
        <dbReference type="ARBA" id="ARBA00022485"/>
    </source>
</evidence>
<dbReference type="InterPro" id="IPR058240">
    <property type="entry name" value="rSAM_sf"/>
</dbReference>
<dbReference type="SFLD" id="SFLDG01386">
    <property type="entry name" value="main_SPASM_domain-containing"/>
    <property type="match status" value="1"/>
</dbReference>
<evidence type="ECO:0000256" key="4">
    <source>
        <dbReference type="ARBA" id="ARBA00022723"/>
    </source>
</evidence>
<dbReference type="InterPro" id="IPR013785">
    <property type="entry name" value="Aldolase_TIM"/>
</dbReference>
<dbReference type="Pfam" id="PF04055">
    <property type="entry name" value="Radical_SAM"/>
    <property type="match status" value="1"/>
</dbReference>
<dbReference type="PANTHER" id="PTHR11228">
    <property type="entry name" value="RADICAL SAM DOMAIN PROTEIN"/>
    <property type="match status" value="1"/>
</dbReference>
<dbReference type="PROSITE" id="PS51918">
    <property type="entry name" value="RADICAL_SAM"/>
    <property type="match status" value="1"/>
</dbReference>
<reference evidence="8 9" key="1">
    <citation type="journal article" date="2024" name="Int. J. Syst. Evol. Microbiol.">
        <title>Clostridium omnivorum sp. nov., isolated from anoxic soil under the treatment of reductive soil disinfestation.</title>
        <authorList>
            <person name="Ueki A."/>
            <person name="Tonouchi A."/>
            <person name="Kaku N."/>
            <person name="Honma S."/>
            <person name="Ueki K."/>
        </authorList>
    </citation>
    <scope>NUCLEOTIDE SEQUENCE [LARGE SCALE GENOMIC DNA]</scope>
    <source>
        <strain evidence="8 9">E14</strain>
    </source>
</reference>
<keyword evidence="2" id="KW-0004">4Fe-4S</keyword>
<organism evidence="8 9">
    <name type="scientific">Clostridium omnivorum</name>
    <dbReference type="NCBI Taxonomy" id="1604902"/>
    <lineage>
        <taxon>Bacteria</taxon>
        <taxon>Bacillati</taxon>
        <taxon>Bacillota</taxon>
        <taxon>Clostridia</taxon>
        <taxon>Eubacteriales</taxon>
        <taxon>Clostridiaceae</taxon>
        <taxon>Clostridium</taxon>
    </lineage>
</organism>
<evidence type="ECO:0000256" key="5">
    <source>
        <dbReference type="ARBA" id="ARBA00023004"/>
    </source>
</evidence>
<protein>
    <submittedName>
        <fullName evidence="8">Radical SAM/SPASM domain-containing protein</fullName>
    </submittedName>
</protein>
<dbReference type="Proteomes" id="UP001208567">
    <property type="component" value="Unassembled WGS sequence"/>
</dbReference>
<dbReference type="InterPro" id="IPR050377">
    <property type="entry name" value="Radical_SAM_PqqE_MftC-like"/>
</dbReference>
<evidence type="ECO:0000256" key="6">
    <source>
        <dbReference type="ARBA" id="ARBA00023014"/>
    </source>
</evidence>
<dbReference type="InterPro" id="IPR023885">
    <property type="entry name" value="4Fe4S-binding_SPASM_dom"/>
</dbReference>
<keyword evidence="9" id="KW-1185">Reference proteome</keyword>
<dbReference type="NCBIfam" id="TIGR04085">
    <property type="entry name" value="rSAM_more_4Fe4S"/>
    <property type="match status" value="1"/>
</dbReference>
<dbReference type="InterPro" id="IPR007197">
    <property type="entry name" value="rSAM"/>
</dbReference>
<keyword evidence="4" id="KW-0479">Metal-binding</keyword>
<evidence type="ECO:0000259" key="7">
    <source>
        <dbReference type="PROSITE" id="PS51918"/>
    </source>
</evidence>
<dbReference type="InterPro" id="IPR017200">
    <property type="entry name" value="PqqE-like"/>
</dbReference>
<evidence type="ECO:0000256" key="1">
    <source>
        <dbReference type="ARBA" id="ARBA00001966"/>
    </source>
</evidence>
<name>A0ABQ5N4D8_9CLOT</name>
<dbReference type="SFLD" id="SFLDG01067">
    <property type="entry name" value="SPASM/twitch_domain_containing"/>
    <property type="match status" value="1"/>
</dbReference>
<evidence type="ECO:0000313" key="9">
    <source>
        <dbReference type="Proteomes" id="UP001208567"/>
    </source>
</evidence>
<dbReference type="Gene3D" id="3.20.20.70">
    <property type="entry name" value="Aldolase class I"/>
    <property type="match status" value="1"/>
</dbReference>